<evidence type="ECO:0000313" key="3">
    <source>
        <dbReference type="Proteomes" id="UP000595823"/>
    </source>
</evidence>
<name>A0A7T7CB41_9BACI</name>
<reference evidence="2 3" key="1">
    <citation type="submission" date="2020-06" db="EMBL/GenBank/DDBJ databases">
        <title>Genomic analysis of Salicibibacter sp. NKC5-3.</title>
        <authorList>
            <person name="Oh Y.J."/>
        </authorList>
    </citation>
    <scope>NUCLEOTIDE SEQUENCE [LARGE SCALE GENOMIC DNA]</scope>
    <source>
        <strain evidence="2 3">NKC5-3</strain>
    </source>
</reference>
<evidence type="ECO:0000313" key="2">
    <source>
        <dbReference type="EMBL" id="QQK75500.1"/>
    </source>
</evidence>
<dbReference type="Pfam" id="PF12323">
    <property type="entry name" value="HTH_OrfB_IS605"/>
    <property type="match status" value="1"/>
</dbReference>
<accession>A0A7T7CB41</accession>
<keyword evidence="3" id="KW-1185">Reference proteome</keyword>
<sequence>MANSDINLKFKGYQYQLYPTEDQETFINKTLGCSRYVFIHFLALWESEYKASEKGLSYHSCANLLPALKEELPWLQEVDATS</sequence>
<proteinExistence type="predicted"/>
<dbReference type="EMBL" id="CP054705">
    <property type="protein sequence ID" value="QQK75500.1"/>
    <property type="molecule type" value="Genomic_DNA"/>
</dbReference>
<protein>
    <submittedName>
        <fullName evidence="2">Helix-turn-helix domain-containing protein</fullName>
    </submittedName>
</protein>
<organism evidence="2 3">
    <name type="scientific">Salicibibacter cibarius</name>
    <dbReference type="NCBI Taxonomy" id="2743000"/>
    <lineage>
        <taxon>Bacteria</taxon>
        <taxon>Bacillati</taxon>
        <taxon>Bacillota</taxon>
        <taxon>Bacilli</taxon>
        <taxon>Bacillales</taxon>
        <taxon>Bacillaceae</taxon>
        <taxon>Salicibibacter</taxon>
    </lineage>
</organism>
<dbReference type="RefSeq" id="WP_200128138.1">
    <property type="nucleotide sequence ID" value="NZ_CP054705.1"/>
</dbReference>
<dbReference type="AlphaFoldDB" id="A0A7T7CB41"/>
<dbReference type="InterPro" id="IPR021027">
    <property type="entry name" value="Transposase_put_HTH"/>
</dbReference>
<dbReference type="KEGG" id="scia:HUG15_07830"/>
<evidence type="ECO:0000259" key="1">
    <source>
        <dbReference type="Pfam" id="PF12323"/>
    </source>
</evidence>
<feature type="domain" description="Transposase putative helix-turn-helix" evidence="1">
    <location>
        <begin position="11"/>
        <end position="54"/>
    </location>
</feature>
<dbReference type="Proteomes" id="UP000595823">
    <property type="component" value="Chromosome"/>
</dbReference>
<gene>
    <name evidence="2" type="ORF">HUG15_07830</name>
</gene>